<dbReference type="SMART" id="SM00304">
    <property type="entry name" value="HAMP"/>
    <property type="match status" value="1"/>
</dbReference>
<feature type="domain" description="HAMP" evidence="21">
    <location>
        <begin position="206"/>
        <end position="258"/>
    </location>
</feature>
<evidence type="ECO:0000313" key="23">
    <source>
        <dbReference type="EMBL" id="GED22976.1"/>
    </source>
</evidence>
<evidence type="ECO:0000256" key="8">
    <source>
        <dbReference type="ARBA" id="ARBA00022741"/>
    </source>
</evidence>
<dbReference type="Gene3D" id="1.10.287.130">
    <property type="match status" value="1"/>
</dbReference>
<reference evidence="23 24" key="1">
    <citation type="submission" date="2019-06" db="EMBL/GenBank/DDBJ databases">
        <title>Whole genome shotgun sequence of Halomonas halmophila NBRC 15537.</title>
        <authorList>
            <person name="Hosoyama A."/>
            <person name="Uohara A."/>
            <person name="Ohji S."/>
            <person name="Ichikawa N."/>
        </authorList>
    </citation>
    <scope>NUCLEOTIDE SEQUENCE [LARGE SCALE GENOMIC DNA]</scope>
    <source>
        <strain evidence="23 24">NBRC 15537</strain>
    </source>
</reference>
<dbReference type="InterPro" id="IPR004358">
    <property type="entry name" value="Sig_transdc_His_kin-like_C"/>
</dbReference>
<keyword evidence="7 18" id="KW-0812">Transmembrane</keyword>
<feature type="modified residue" description="Phosphohistidine" evidence="14">
    <location>
        <position position="874"/>
    </location>
</feature>
<dbReference type="InterPro" id="IPR003661">
    <property type="entry name" value="HisK_dim/P_dom"/>
</dbReference>
<dbReference type="CDD" id="cd00082">
    <property type="entry name" value="HisKA"/>
    <property type="match status" value="1"/>
</dbReference>
<feature type="transmembrane region" description="Helical" evidence="18">
    <location>
        <begin position="183"/>
        <end position="205"/>
    </location>
</feature>
<dbReference type="PANTHER" id="PTHR45339:SF1">
    <property type="entry name" value="HYBRID SIGNAL TRANSDUCTION HISTIDINE KINASE J"/>
    <property type="match status" value="1"/>
</dbReference>
<dbReference type="Gene3D" id="6.10.340.10">
    <property type="match status" value="1"/>
</dbReference>
<dbReference type="EMBL" id="BJOC01000025">
    <property type="protein sequence ID" value="GED22976.1"/>
    <property type="molecule type" value="Genomic_DNA"/>
</dbReference>
<comment type="subcellular location">
    <subcellularLocation>
        <location evidence="2">Cell membrane</location>
        <topology evidence="2">Multi-pass membrane protein</topology>
    </subcellularLocation>
</comment>
<evidence type="ECO:0000259" key="19">
    <source>
        <dbReference type="PROSITE" id="PS50109"/>
    </source>
</evidence>
<dbReference type="SUPFAM" id="SSF47226">
    <property type="entry name" value="Histidine-containing phosphotransfer domain, HPT domain"/>
    <property type="match status" value="1"/>
</dbReference>
<feature type="domain" description="HPt" evidence="22">
    <location>
        <begin position="835"/>
        <end position="928"/>
    </location>
</feature>
<dbReference type="EC" id="2.7.13.3" evidence="3"/>
<dbReference type="InterPro" id="IPR011006">
    <property type="entry name" value="CheY-like_superfamily"/>
</dbReference>
<evidence type="ECO:0000256" key="2">
    <source>
        <dbReference type="ARBA" id="ARBA00004651"/>
    </source>
</evidence>
<dbReference type="Gene3D" id="3.40.50.2300">
    <property type="match status" value="1"/>
</dbReference>
<feature type="domain" description="Response regulatory" evidence="20">
    <location>
        <begin position="678"/>
        <end position="795"/>
    </location>
</feature>
<feature type="modified residue" description="4-aspartylphosphate" evidence="15">
    <location>
        <position position="727"/>
    </location>
</feature>
<feature type="region of interest" description="Disordered" evidence="17">
    <location>
        <begin position="925"/>
        <end position="946"/>
    </location>
</feature>
<evidence type="ECO:0000256" key="16">
    <source>
        <dbReference type="SAM" id="Coils"/>
    </source>
</evidence>
<evidence type="ECO:0000256" key="11">
    <source>
        <dbReference type="ARBA" id="ARBA00022989"/>
    </source>
</evidence>
<dbReference type="SUPFAM" id="SSF47384">
    <property type="entry name" value="Homodimeric domain of signal transducing histidine kinase"/>
    <property type="match status" value="1"/>
</dbReference>
<evidence type="ECO:0000256" key="6">
    <source>
        <dbReference type="ARBA" id="ARBA00022679"/>
    </source>
</evidence>
<feature type="compositionally biased region" description="Low complexity" evidence="17">
    <location>
        <begin position="927"/>
        <end position="946"/>
    </location>
</feature>
<dbReference type="FunFam" id="1.10.287.130:FF:000003">
    <property type="entry name" value="Histidine kinase"/>
    <property type="match status" value="1"/>
</dbReference>
<evidence type="ECO:0000256" key="10">
    <source>
        <dbReference type="ARBA" id="ARBA00022840"/>
    </source>
</evidence>
<dbReference type="InterPro" id="IPR003594">
    <property type="entry name" value="HATPase_dom"/>
</dbReference>
<evidence type="ECO:0000256" key="5">
    <source>
        <dbReference type="ARBA" id="ARBA00022553"/>
    </source>
</evidence>
<dbReference type="Gene3D" id="3.30.565.10">
    <property type="entry name" value="Histidine kinase-like ATPase, C-terminal domain"/>
    <property type="match status" value="1"/>
</dbReference>
<keyword evidence="9 23" id="KW-0418">Kinase</keyword>
<dbReference type="SMART" id="SM00387">
    <property type="entry name" value="HATPase_c"/>
    <property type="match status" value="1"/>
</dbReference>
<gene>
    <name evidence="23" type="ORF">HHA01_19530</name>
</gene>
<feature type="transmembrane region" description="Helical" evidence="18">
    <location>
        <begin position="41"/>
        <end position="61"/>
    </location>
</feature>
<keyword evidence="4" id="KW-1003">Cell membrane</keyword>
<comment type="catalytic activity">
    <reaction evidence="1">
        <text>ATP + protein L-histidine = ADP + protein N-phospho-L-histidine.</text>
        <dbReference type="EC" id="2.7.13.3"/>
    </reaction>
</comment>
<dbReference type="Proteomes" id="UP000319812">
    <property type="component" value="Unassembled WGS sequence"/>
</dbReference>
<keyword evidence="6" id="KW-0808">Transferase</keyword>
<dbReference type="AlphaFoldDB" id="A0A4Y4F0R2"/>
<evidence type="ECO:0000256" key="3">
    <source>
        <dbReference type="ARBA" id="ARBA00012438"/>
    </source>
</evidence>
<dbReference type="GO" id="GO:0005886">
    <property type="term" value="C:plasma membrane"/>
    <property type="evidence" value="ECO:0007669"/>
    <property type="project" value="UniProtKB-SubCell"/>
</dbReference>
<dbReference type="CDD" id="cd16922">
    <property type="entry name" value="HATPase_EvgS-ArcB-TorS-like"/>
    <property type="match status" value="1"/>
</dbReference>
<protein>
    <recommendedName>
        <fullName evidence="3">histidine kinase</fullName>
        <ecNumber evidence="3">2.7.13.3</ecNumber>
    </recommendedName>
</protein>
<feature type="domain" description="Histidine kinase" evidence="19">
    <location>
        <begin position="305"/>
        <end position="526"/>
    </location>
</feature>
<feature type="coiled-coil region" evidence="16">
    <location>
        <begin position="257"/>
        <end position="284"/>
    </location>
</feature>
<dbReference type="InterPro" id="IPR036890">
    <property type="entry name" value="HATPase_C_sf"/>
</dbReference>
<dbReference type="InterPro" id="IPR001789">
    <property type="entry name" value="Sig_transdc_resp-reg_receiver"/>
</dbReference>
<evidence type="ECO:0000256" key="15">
    <source>
        <dbReference type="PROSITE-ProRule" id="PRU00169"/>
    </source>
</evidence>
<dbReference type="Pfam" id="PF00512">
    <property type="entry name" value="HisKA"/>
    <property type="match status" value="1"/>
</dbReference>
<dbReference type="Pfam" id="PF02518">
    <property type="entry name" value="HATPase_c"/>
    <property type="match status" value="1"/>
</dbReference>
<dbReference type="InterPro" id="IPR008207">
    <property type="entry name" value="Sig_transdc_His_kin_Hpt_dom"/>
</dbReference>
<evidence type="ECO:0000256" key="17">
    <source>
        <dbReference type="SAM" id="MobiDB-lite"/>
    </source>
</evidence>
<dbReference type="PRINTS" id="PR00344">
    <property type="entry name" value="BCTRLSENSOR"/>
</dbReference>
<evidence type="ECO:0000256" key="7">
    <source>
        <dbReference type="ARBA" id="ARBA00022692"/>
    </source>
</evidence>
<dbReference type="Pfam" id="PF00072">
    <property type="entry name" value="Response_reg"/>
    <property type="match status" value="1"/>
</dbReference>
<dbReference type="InterPro" id="IPR003660">
    <property type="entry name" value="HAMP_dom"/>
</dbReference>
<evidence type="ECO:0000256" key="9">
    <source>
        <dbReference type="ARBA" id="ARBA00022777"/>
    </source>
</evidence>
<evidence type="ECO:0000256" key="14">
    <source>
        <dbReference type="PROSITE-ProRule" id="PRU00110"/>
    </source>
</evidence>
<evidence type="ECO:0000256" key="4">
    <source>
        <dbReference type="ARBA" id="ARBA00022475"/>
    </source>
</evidence>
<organism evidence="23 24">
    <name type="scientific">Halomonas halmophila</name>
    <dbReference type="NCBI Taxonomy" id="252"/>
    <lineage>
        <taxon>Bacteria</taxon>
        <taxon>Pseudomonadati</taxon>
        <taxon>Pseudomonadota</taxon>
        <taxon>Gammaproteobacteria</taxon>
        <taxon>Oceanospirillales</taxon>
        <taxon>Halomonadaceae</taxon>
        <taxon>Halomonas</taxon>
    </lineage>
</organism>
<evidence type="ECO:0000256" key="13">
    <source>
        <dbReference type="ARBA" id="ARBA00023136"/>
    </source>
</evidence>
<evidence type="ECO:0000256" key="12">
    <source>
        <dbReference type="ARBA" id="ARBA00023012"/>
    </source>
</evidence>
<keyword evidence="24" id="KW-1185">Reference proteome</keyword>
<evidence type="ECO:0000259" key="20">
    <source>
        <dbReference type="PROSITE" id="PS50110"/>
    </source>
</evidence>
<keyword evidence="5 15" id="KW-0597">Phosphoprotein</keyword>
<keyword evidence="8" id="KW-0547">Nucleotide-binding</keyword>
<evidence type="ECO:0000259" key="21">
    <source>
        <dbReference type="PROSITE" id="PS50885"/>
    </source>
</evidence>
<dbReference type="Gene3D" id="1.20.120.160">
    <property type="entry name" value="HPT domain"/>
    <property type="match status" value="1"/>
</dbReference>
<evidence type="ECO:0000256" key="18">
    <source>
        <dbReference type="SAM" id="Phobius"/>
    </source>
</evidence>
<evidence type="ECO:0000256" key="1">
    <source>
        <dbReference type="ARBA" id="ARBA00000085"/>
    </source>
</evidence>
<keyword evidence="16" id="KW-0175">Coiled coil</keyword>
<dbReference type="SUPFAM" id="SSF52172">
    <property type="entry name" value="CheY-like"/>
    <property type="match status" value="1"/>
</dbReference>
<dbReference type="SMART" id="SM00388">
    <property type="entry name" value="HisKA"/>
    <property type="match status" value="1"/>
</dbReference>
<accession>A0A4Y4F0R2</accession>
<dbReference type="InterPro" id="IPR036097">
    <property type="entry name" value="HisK_dim/P_sf"/>
</dbReference>
<evidence type="ECO:0000313" key="24">
    <source>
        <dbReference type="Proteomes" id="UP000319812"/>
    </source>
</evidence>
<dbReference type="InterPro" id="IPR036641">
    <property type="entry name" value="HPT_dom_sf"/>
</dbReference>
<keyword evidence="12" id="KW-0902">Two-component regulatory system</keyword>
<evidence type="ECO:0000259" key="22">
    <source>
        <dbReference type="PROSITE" id="PS50894"/>
    </source>
</evidence>
<dbReference type="FunFam" id="3.30.565.10:FF:000010">
    <property type="entry name" value="Sensor histidine kinase RcsC"/>
    <property type="match status" value="1"/>
</dbReference>
<dbReference type="PROSITE" id="PS50885">
    <property type="entry name" value="HAMP"/>
    <property type="match status" value="1"/>
</dbReference>
<dbReference type="CDD" id="cd17546">
    <property type="entry name" value="REC_hyHK_CKI1_RcsC-like"/>
    <property type="match status" value="1"/>
</dbReference>
<dbReference type="GO" id="GO:0005524">
    <property type="term" value="F:ATP binding"/>
    <property type="evidence" value="ECO:0007669"/>
    <property type="project" value="UniProtKB-KW"/>
</dbReference>
<dbReference type="PROSITE" id="PS50109">
    <property type="entry name" value="HIS_KIN"/>
    <property type="match status" value="1"/>
</dbReference>
<dbReference type="GO" id="GO:0000155">
    <property type="term" value="F:phosphorelay sensor kinase activity"/>
    <property type="evidence" value="ECO:0007669"/>
    <property type="project" value="InterPro"/>
</dbReference>
<dbReference type="PROSITE" id="PS50894">
    <property type="entry name" value="HPT"/>
    <property type="match status" value="1"/>
</dbReference>
<dbReference type="PANTHER" id="PTHR45339">
    <property type="entry name" value="HYBRID SIGNAL TRANSDUCTION HISTIDINE KINASE J"/>
    <property type="match status" value="1"/>
</dbReference>
<keyword evidence="13 18" id="KW-0472">Membrane</keyword>
<dbReference type="Pfam" id="PF01627">
    <property type="entry name" value="Hpt"/>
    <property type="match status" value="1"/>
</dbReference>
<keyword evidence="10" id="KW-0067">ATP-binding</keyword>
<sequence>MEKSVKHYIFARPSWTGIDRGYAILHHDIFLRGAPMSLKTRLMLCILVLPLTLLALLVFAVSQLEYRENHRQLAERMQQTTRMLVPSLEQALSAGDPQRLEAIAARLMDLEEVRALTIEAPSGRALVEQGRLRSLPEATLERPDRLVEHDAKWRLRWPLSSADARLLIDIDASALALNHYRKLASGGLMLLVCGLLLFIVAYSTLRRISHPLEEASESLSRLTAGLTPAPLDLPAAAELARLTRGLNMLRDQLAVTHSDMQTRVEQATKELQESMETIEVQNVELDLAHRRALEANRAKSEFLANMSHEIRTPLNGIIGFCRLLQRSELTARQREWLEHVQRACDNLLMLVNDVLDFSKIEAGRLELEHRPLDMVVLVNEVLGLQAPQAQQKDLQLLGLVYDDVPLELTGDPLRIQQVLTNLVHNAVKFTQQGEVIVRVAVQEQALYQTTLRISVSDTGIGLSRAFQQQLFEAFSQGESSHQRRFGGTGLDLAICRQLVEQMGGEISVESAPEQGSEFAFTLPLNGSDTSERPPEVELNGLRVVISEAHQTTRRALRHLIRRWGARPYTLDEALFEEVQVALIGLTAEEAAQPDLNGWRERLTTLGCPVILMVNATPPELPEGVTFPHGGKVISKPVSRHALAEAIQEVHRQARGGTSLPVGKTTPSLPAPEPARARHILCVDDTESNRVLLRELIEDAGSKVTTATSGEEALAMAEQQRFDMVLMDIRMEGMDGVEATRALRRMGGRWQQLPIIAVTAHVQDNQRQHLLDNGLDDMLEKPLDTHKLDQLFRHHLGTGIEIAASTPAPQVAPERDADDELPEVDLALGASLAGGREGLARQLLDHLIDSLDESEADIRRANAEGDDETLLDAVHALNGACRYCGVPRLALLVETLETRLRSRGRDAIQPLLPDLYTAMQGLRHWQRSQASSTTKATANSASSDSDT</sequence>
<name>A0A4Y4F0R2_9GAMM</name>
<keyword evidence="11 18" id="KW-1133">Transmembrane helix</keyword>
<dbReference type="InterPro" id="IPR005467">
    <property type="entry name" value="His_kinase_dom"/>
</dbReference>
<dbReference type="PROSITE" id="PS50110">
    <property type="entry name" value="RESPONSE_REGULATORY"/>
    <property type="match status" value="1"/>
</dbReference>
<proteinExistence type="predicted"/>
<dbReference type="SMART" id="SM00448">
    <property type="entry name" value="REC"/>
    <property type="match status" value="1"/>
</dbReference>
<dbReference type="SUPFAM" id="SSF55874">
    <property type="entry name" value="ATPase domain of HSP90 chaperone/DNA topoisomerase II/histidine kinase"/>
    <property type="match status" value="1"/>
</dbReference>
<comment type="caution">
    <text evidence="23">The sequence shown here is derived from an EMBL/GenBank/DDBJ whole genome shotgun (WGS) entry which is preliminary data.</text>
</comment>